<comment type="caution">
    <text evidence="1">The sequence shown here is derived from an EMBL/GenBank/DDBJ whole genome shotgun (WGS) entry which is preliminary data.</text>
</comment>
<evidence type="ECO:0000313" key="2">
    <source>
        <dbReference type="Proteomes" id="UP000292052"/>
    </source>
</evidence>
<protein>
    <submittedName>
        <fullName evidence="1">Uncharacterized protein</fullName>
    </submittedName>
</protein>
<dbReference type="EMBL" id="QDEB01093784">
    <property type="protein sequence ID" value="RZC32871.1"/>
    <property type="molecule type" value="Genomic_DNA"/>
</dbReference>
<reference evidence="1 2" key="1">
    <citation type="submission" date="2017-03" db="EMBL/GenBank/DDBJ databases">
        <title>Genome of the blue death feigning beetle - Asbolus verrucosus.</title>
        <authorList>
            <person name="Rider S.D."/>
        </authorList>
    </citation>
    <scope>NUCLEOTIDE SEQUENCE [LARGE SCALE GENOMIC DNA]</scope>
    <source>
        <strain evidence="1">Butters</strain>
        <tissue evidence="1">Head and leg muscle</tissue>
    </source>
</reference>
<evidence type="ECO:0000313" key="1">
    <source>
        <dbReference type="EMBL" id="RZC32871.1"/>
    </source>
</evidence>
<sequence length="20" mass="2545">MFLIIDFFFNTEMESTKFKR</sequence>
<accession>A0A482VIW5</accession>
<name>A0A482VIW5_ASBVE</name>
<dbReference type="AlphaFoldDB" id="A0A482VIW5"/>
<organism evidence="1 2">
    <name type="scientific">Asbolus verrucosus</name>
    <name type="common">Desert ironclad beetle</name>
    <dbReference type="NCBI Taxonomy" id="1661398"/>
    <lineage>
        <taxon>Eukaryota</taxon>
        <taxon>Metazoa</taxon>
        <taxon>Ecdysozoa</taxon>
        <taxon>Arthropoda</taxon>
        <taxon>Hexapoda</taxon>
        <taxon>Insecta</taxon>
        <taxon>Pterygota</taxon>
        <taxon>Neoptera</taxon>
        <taxon>Endopterygota</taxon>
        <taxon>Coleoptera</taxon>
        <taxon>Polyphaga</taxon>
        <taxon>Cucujiformia</taxon>
        <taxon>Tenebrionidae</taxon>
        <taxon>Pimeliinae</taxon>
        <taxon>Asbolus</taxon>
    </lineage>
</organism>
<keyword evidence="2" id="KW-1185">Reference proteome</keyword>
<dbReference type="Proteomes" id="UP000292052">
    <property type="component" value="Unassembled WGS sequence"/>
</dbReference>
<gene>
    <name evidence="1" type="ORF">BDFB_013521</name>
</gene>
<proteinExistence type="predicted"/>